<dbReference type="RefSeq" id="WP_230574674.1">
    <property type="nucleotide sequence ID" value="NZ_CAKJTI010000006.1"/>
</dbReference>
<feature type="chain" id="PRO_5045982021" description="Adhesin" evidence="2">
    <location>
        <begin position="23"/>
        <end position="207"/>
    </location>
</feature>
<keyword evidence="2" id="KW-0732">Signal</keyword>
<comment type="caution">
    <text evidence="3">The sequence shown here is derived from an EMBL/GenBank/DDBJ whole genome shotgun (WGS) entry which is preliminary data.</text>
</comment>
<reference evidence="3 4" key="1">
    <citation type="submission" date="2021-10" db="EMBL/GenBank/DDBJ databases">
        <authorList>
            <person name="Criscuolo A."/>
        </authorList>
    </citation>
    <scope>NUCLEOTIDE SEQUENCE [LARGE SCALE GENOMIC DNA]</scope>
    <source>
        <strain evidence="4">CIP 111899</strain>
    </source>
</reference>
<gene>
    <name evidence="3" type="ORF">BACCIP111899_01680</name>
</gene>
<organism evidence="3 4">
    <name type="scientific">Bacillus rhizoplanae</name>
    <dbReference type="NCBI Taxonomy" id="2880966"/>
    <lineage>
        <taxon>Bacteria</taxon>
        <taxon>Bacillati</taxon>
        <taxon>Bacillota</taxon>
        <taxon>Bacilli</taxon>
        <taxon>Bacillales</taxon>
        <taxon>Bacillaceae</taxon>
        <taxon>Bacillus</taxon>
    </lineage>
</organism>
<evidence type="ECO:0008006" key="5">
    <source>
        <dbReference type="Google" id="ProtNLM"/>
    </source>
</evidence>
<protein>
    <recommendedName>
        <fullName evidence="5">Adhesin</fullName>
    </recommendedName>
</protein>
<accession>A0ABM8Y9Y5</accession>
<feature type="signal peptide" evidence="2">
    <location>
        <begin position="1"/>
        <end position="22"/>
    </location>
</feature>
<sequence length="207" mass="21904">MKRLFITSLLAGSLLLGTAACEKEKEKPTSSPPVEKPVPPEQIPAPAPIPQPAPQPSQPDPHQPAQVETTRTIQEFVSTFNRLGKPSGYKLGNVKLFTEDQATVTYNGTFSNGLGFGTTIYKSNGNIGAVAVVGSDASEQDTSAFYATVGLVILSLDPSLGQQGVMSILEQLGLTDRTSHQYTTQAIGGTLMVTESNGTLTFQAVHN</sequence>
<dbReference type="Proteomes" id="UP000789423">
    <property type="component" value="Unassembled WGS sequence"/>
</dbReference>
<dbReference type="PROSITE" id="PS51257">
    <property type="entry name" value="PROKAR_LIPOPROTEIN"/>
    <property type="match status" value="1"/>
</dbReference>
<proteinExistence type="predicted"/>
<keyword evidence="4" id="KW-1185">Reference proteome</keyword>
<dbReference type="EMBL" id="CAKJTI010000006">
    <property type="protein sequence ID" value="CAG9612503.1"/>
    <property type="molecule type" value="Genomic_DNA"/>
</dbReference>
<evidence type="ECO:0000313" key="3">
    <source>
        <dbReference type="EMBL" id="CAG9612503.1"/>
    </source>
</evidence>
<name>A0ABM8Y9Y5_9BACI</name>
<evidence type="ECO:0000256" key="1">
    <source>
        <dbReference type="SAM" id="MobiDB-lite"/>
    </source>
</evidence>
<feature type="compositionally biased region" description="Pro residues" evidence="1">
    <location>
        <begin position="30"/>
        <end position="62"/>
    </location>
</feature>
<feature type="region of interest" description="Disordered" evidence="1">
    <location>
        <begin position="21"/>
        <end position="68"/>
    </location>
</feature>
<evidence type="ECO:0000313" key="4">
    <source>
        <dbReference type="Proteomes" id="UP000789423"/>
    </source>
</evidence>
<evidence type="ECO:0000256" key="2">
    <source>
        <dbReference type="SAM" id="SignalP"/>
    </source>
</evidence>